<dbReference type="Gene3D" id="1.10.10.10">
    <property type="entry name" value="Winged helix-like DNA-binding domain superfamily/Winged helix DNA-binding domain"/>
    <property type="match status" value="1"/>
</dbReference>
<comment type="similarity">
    <text evidence="1">Belongs to the AfsR/DnrI/RedD regulatory family.</text>
</comment>
<dbReference type="GO" id="GO:0000160">
    <property type="term" value="P:phosphorelay signal transduction system"/>
    <property type="evidence" value="ECO:0007669"/>
    <property type="project" value="InterPro"/>
</dbReference>
<keyword evidence="7" id="KW-1185">Reference proteome</keyword>
<dbReference type="PANTHER" id="PTHR47691">
    <property type="entry name" value="REGULATOR-RELATED"/>
    <property type="match status" value="1"/>
</dbReference>
<dbReference type="InterPro" id="IPR027417">
    <property type="entry name" value="P-loop_NTPase"/>
</dbReference>
<dbReference type="Pfam" id="PF00486">
    <property type="entry name" value="Trans_reg_C"/>
    <property type="match status" value="1"/>
</dbReference>
<proteinExistence type="inferred from homology"/>
<evidence type="ECO:0000256" key="1">
    <source>
        <dbReference type="ARBA" id="ARBA00005820"/>
    </source>
</evidence>
<dbReference type="Gene3D" id="3.40.50.300">
    <property type="entry name" value="P-loop containing nucleotide triphosphate hydrolases"/>
    <property type="match status" value="1"/>
</dbReference>
<dbReference type="SUPFAM" id="SSF48452">
    <property type="entry name" value="TPR-like"/>
    <property type="match status" value="2"/>
</dbReference>
<dbReference type="InterPro" id="IPR005158">
    <property type="entry name" value="BTAD"/>
</dbReference>
<keyword evidence="2 3" id="KW-0238">DNA-binding</keyword>
<accession>A0A3D9SKN9</accession>
<reference evidence="6 7" key="1">
    <citation type="submission" date="2018-08" db="EMBL/GenBank/DDBJ databases">
        <title>Sequencing the genomes of 1000 actinobacteria strains.</title>
        <authorList>
            <person name="Klenk H.-P."/>
        </authorList>
    </citation>
    <scope>NUCLEOTIDE SEQUENCE [LARGE SCALE GENOMIC DNA]</scope>
    <source>
        <strain evidence="6 7">DSM 43927</strain>
    </source>
</reference>
<dbReference type="AlphaFoldDB" id="A0A3D9SKN9"/>
<dbReference type="PROSITE" id="PS51755">
    <property type="entry name" value="OMPR_PHOB"/>
    <property type="match status" value="1"/>
</dbReference>
<evidence type="ECO:0000313" key="6">
    <source>
        <dbReference type="EMBL" id="REE94960.1"/>
    </source>
</evidence>
<dbReference type="EMBL" id="QTTT01000001">
    <property type="protein sequence ID" value="REE94960.1"/>
    <property type="molecule type" value="Genomic_DNA"/>
</dbReference>
<evidence type="ECO:0000256" key="4">
    <source>
        <dbReference type="SAM" id="MobiDB-lite"/>
    </source>
</evidence>
<dbReference type="SMART" id="SM00862">
    <property type="entry name" value="Trans_reg_C"/>
    <property type="match status" value="1"/>
</dbReference>
<name>A0A3D9SKN9_9ACTN</name>
<feature type="DNA-binding region" description="OmpR/PhoB-type" evidence="3">
    <location>
        <begin position="1"/>
        <end position="96"/>
    </location>
</feature>
<dbReference type="OrthoDB" id="3194665at2"/>
<gene>
    <name evidence="6" type="ORF">DFJ69_0329</name>
</gene>
<dbReference type="Gene3D" id="1.25.40.10">
    <property type="entry name" value="Tetratricopeptide repeat domain"/>
    <property type="match status" value="2"/>
</dbReference>
<dbReference type="PANTHER" id="PTHR47691:SF3">
    <property type="entry name" value="HTH-TYPE TRANSCRIPTIONAL REGULATOR RV0890C-RELATED"/>
    <property type="match status" value="1"/>
</dbReference>
<dbReference type="InterPro" id="IPR058852">
    <property type="entry name" value="HTH_77"/>
</dbReference>
<evidence type="ECO:0000259" key="5">
    <source>
        <dbReference type="PROSITE" id="PS51755"/>
    </source>
</evidence>
<protein>
    <submittedName>
        <fullName evidence="6">Putative ATPase</fullName>
    </submittedName>
</protein>
<dbReference type="CDD" id="cd15831">
    <property type="entry name" value="BTAD"/>
    <property type="match status" value="1"/>
</dbReference>
<sequence length="1075" mass="114157">MRFGVLGPLRVWTADDQPVTVPELKVRALLAALLAQEGRPVSADRLIEDLWGDRLPADPAGVLRTKVSQLRRALEDAEPGARKLVVAQAPGYALDVPADAVDAGRFQELAALARTADDPRTRASVLGDALALWRGPAFAEFADSGFARPAVVRLEERRLAALEERLNARLALGEHAALVAELADLVARHPLRERLRAAHMRALYRAGRPGEALDSYRELRERLAGELGLDPGPELTELHQRMLRRDPDLDPGPPPSRAPVTARPLPAPLTDLVGRGASVCEVAAALETGRLVTLTGPGGVGKTRLALETAGRMRAAFPDGVFLVELATLGPSAGVAEVGDLVAAALGLRDHPVPSPPDGNGGLSADRLAQALHDLDVLLLLDNCEHVVEPTAALAEALLRAAPRLRILATGQEPLAVPGERVHLVPPLDPPGPEGADDPDTLGTFSAVRLFVQRAAAASPGFRLDGDNAAAVAAICRRLDGIPLALELAAGRVRAVGVREVAARLDDRFPLLAEGRRGVPTRQRTLRAMIDWSWDLLGDPERAVLRRLAVHSGGCTLEAAERTCAGDRVAPGDVLGLLSRLVDRSLLVMTEGPEGPRYRLLETVSAYCLERLREAGESDAVHERHSRHYADLAEEADPHLRGADQRRWLGVLDAESGNLRAALRTALREEAAGTALRLVNGLSWYWYLRGRFGEARRSLDAVLDLDAPVPAAARARAVVWRAATALVLRDGADPHALTRDTLRHVEAFDDPRDLAWAQWALGAGLSGFGDAAASDALAGRALEGFEALGERWGTAAALSVRAWNAMARGDLRAAGHAAERGMRLFGELGDRWGRLQSLDNLASVAEIAGDLPRGERIRREAMDIAEDLELSCDVPFLLCGLAENALLSGDHGRAEELFARAGRMAAAQSVRLVVNLAEVGLGRAARRRGDLDAAETLLCGVLDWHRRLGYEPGTAALIWAELGFVAELRGDAPTALRRHAEGHAAAVALGDARAVALSLEGLAGAHALAGDPVRAARLLGAAAAARETAGAPAAPGERPDVDRAADRARAALGEAAFLAEYGRGGSLPAEDILEG</sequence>
<dbReference type="InterPro" id="IPR001867">
    <property type="entry name" value="OmpR/PhoB-type_DNA-bd"/>
</dbReference>
<evidence type="ECO:0000256" key="3">
    <source>
        <dbReference type="PROSITE-ProRule" id="PRU01091"/>
    </source>
</evidence>
<dbReference type="PRINTS" id="PR00364">
    <property type="entry name" value="DISEASERSIST"/>
</dbReference>
<dbReference type="InterPro" id="IPR036388">
    <property type="entry name" value="WH-like_DNA-bd_sf"/>
</dbReference>
<dbReference type="Pfam" id="PF03704">
    <property type="entry name" value="BTAD"/>
    <property type="match status" value="1"/>
</dbReference>
<feature type="domain" description="OmpR/PhoB-type" evidence="5">
    <location>
        <begin position="1"/>
        <end position="96"/>
    </location>
</feature>
<organism evidence="6 7">
    <name type="scientific">Thermomonospora umbrina</name>
    <dbReference type="NCBI Taxonomy" id="111806"/>
    <lineage>
        <taxon>Bacteria</taxon>
        <taxon>Bacillati</taxon>
        <taxon>Actinomycetota</taxon>
        <taxon>Actinomycetes</taxon>
        <taxon>Streptosporangiales</taxon>
        <taxon>Thermomonosporaceae</taxon>
        <taxon>Thermomonospora</taxon>
    </lineage>
</organism>
<dbReference type="SUPFAM" id="SSF46894">
    <property type="entry name" value="C-terminal effector domain of the bipartite response regulators"/>
    <property type="match status" value="1"/>
</dbReference>
<dbReference type="Proteomes" id="UP000256661">
    <property type="component" value="Unassembled WGS sequence"/>
</dbReference>
<comment type="caution">
    <text evidence="6">The sequence shown here is derived from an EMBL/GenBank/DDBJ whole genome shotgun (WGS) entry which is preliminary data.</text>
</comment>
<dbReference type="InterPro" id="IPR011990">
    <property type="entry name" value="TPR-like_helical_dom_sf"/>
</dbReference>
<dbReference type="InterPro" id="IPR016032">
    <property type="entry name" value="Sig_transdc_resp-reg_C-effctor"/>
</dbReference>
<evidence type="ECO:0000256" key="2">
    <source>
        <dbReference type="ARBA" id="ARBA00023125"/>
    </source>
</evidence>
<evidence type="ECO:0000313" key="7">
    <source>
        <dbReference type="Proteomes" id="UP000256661"/>
    </source>
</evidence>
<dbReference type="SUPFAM" id="SSF52540">
    <property type="entry name" value="P-loop containing nucleoside triphosphate hydrolases"/>
    <property type="match status" value="1"/>
</dbReference>
<dbReference type="GO" id="GO:0006355">
    <property type="term" value="P:regulation of DNA-templated transcription"/>
    <property type="evidence" value="ECO:0007669"/>
    <property type="project" value="InterPro"/>
</dbReference>
<feature type="region of interest" description="Disordered" evidence="4">
    <location>
        <begin position="244"/>
        <end position="265"/>
    </location>
</feature>
<dbReference type="GO" id="GO:0003677">
    <property type="term" value="F:DNA binding"/>
    <property type="evidence" value="ECO:0007669"/>
    <property type="project" value="UniProtKB-UniRule"/>
</dbReference>
<dbReference type="SMART" id="SM01043">
    <property type="entry name" value="BTAD"/>
    <property type="match status" value="1"/>
</dbReference>
<dbReference type="RefSeq" id="WP_116020829.1">
    <property type="nucleotide sequence ID" value="NZ_QTTT01000001.1"/>
</dbReference>
<dbReference type="Pfam" id="PF25872">
    <property type="entry name" value="HTH_77"/>
    <property type="match status" value="1"/>
</dbReference>